<dbReference type="InterPro" id="IPR035979">
    <property type="entry name" value="RBD_domain_sf"/>
</dbReference>
<accession>A0AA38SGR0</accession>
<evidence type="ECO:0000256" key="1">
    <source>
        <dbReference type="SAM" id="MobiDB-lite"/>
    </source>
</evidence>
<protein>
    <recommendedName>
        <fullName evidence="4">RRM domain-containing protein</fullName>
    </recommendedName>
</protein>
<feature type="compositionally biased region" description="Basic and acidic residues" evidence="1">
    <location>
        <begin position="600"/>
        <end position="611"/>
    </location>
</feature>
<organism evidence="2 3">
    <name type="scientific">Centaurea solstitialis</name>
    <name type="common">yellow star-thistle</name>
    <dbReference type="NCBI Taxonomy" id="347529"/>
    <lineage>
        <taxon>Eukaryota</taxon>
        <taxon>Viridiplantae</taxon>
        <taxon>Streptophyta</taxon>
        <taxon>Embryophyta</taxon>
        <taxon>Tracheophyta</taxon>
        <taxon>Spermatophyta</taxon>
        <taxon>Magnoliopsida</taxon>
        <taxon>eudicotyledons</taxon>
        <taxon>Gunneridae</taxon>
        <taxon>Pentapetalae</taxon>
        <taxon>asterids</taxon>
        <taxon>campanulids</taxon>
        <taxon>Asterales</taxon>
        <taxon>Asteraceae</taxon>
        <taxon>Carduoideae</taxon>
        <taxon>Cardueae</taxon>
        <taxon>Centaureinae</taxon>
        <taxon>Centaurea</taxon>
    </lineage>
</organism>
<gene>
    <name evidence="2" type="ORF">OSB04_031281</name>
</gene>
<name>A0AA38SGR0_9ASTR</name>
<feature type="region of interest" description="Disordered" evidence="1">
    <location>
        <begin position="147"/>
        <end position="215"/>
    </location>
</feature>
<feature type="region of interest" description="Disordered" evidence="1">
    <location>
        <begin position="389"/>
        <end position="455"/>
    </location>
</feature>
<comment type="caution">
    <text evidence="2">The sequence shown here is derived from an EMBL/GenBank/DDBJ whole genome shotgun (WGS) entry which is preliminary data.</text>
</comment>
<keyword evidence="3" id="KW-1185">Reference proteome</keyword>
<feature type="compositionally biased region" description="Basic and acidic residues" evidence="1">
    <location>
        <begin position="571"/>
        <end position="582"/>
    </location>
</feature>
<dbReference type="Gene3D" id="3.30.70.330">
    <property type="match status" value="1"/>
</dbReference>
<dbReference type="AlphaFoldDB" id="A0AA38SGR0"/>
<sequence>MGECRERNFPVRLGVGRDRAYPDRNRAVNRFEREREDFGVRFRQSRYSGKLRENLNGRYYNLKESSFIFFNFPANWEAVDLWRMFKRYRNCSDIYMAKKKLRNGQRFGFIRFKQAGDSWELERRLSSIWIGNSKLQVFKADSRRKGVVGDGKADRESSDSKARNRMPEFKTNVGGDKKSYAEAVSGAHKRRERPEKDTQSDKSESAPLIEKSLGSWEGDPTHRKFLDKCLVGNVTSVDNIGPILKLCEGVLQGARIKFLGGHQILMYFEDEISRGEVLRNKNHGIHHWVKDISEWSIGYRATERLVWVNIAGVPLHGWKEEIFESIAEIWGKVISTKNCNLLECDNLAGGKVLICTPLIIPIKEYGHVKIGNMFYWVSVAEIEEIDEVVGEEDAKMEEGDGSVEGDSEEEWEDATSESESELGEDCARELSKEGVDRNDVGAPAGMDGSGNDEDDRHQHLVQEIPNNLASNQAEEDKQSTDLIMRNRMKRDEKLTDMQLDQVDLGKQRSGPNNPISAQKVAGLTDVGCSAETNSIKVGLLPNNGFSNEIKGRSDTGGTTIVIETEFSKERNYSALEKQKQRPSEGSNAVEKGLQSVQKSMVDEGIEKATTT</sequence>
<evidence type="ECO:0008006" key="4">
    <source>
        <dbReference type="Google" id="ProtNLM"/>
    </source>
</evidence>
<reference evidence="2" key="1">
    <citation type="submission" date="2023-03" db="EMBL/GenBank/DDBJ databases">
        <title>Chromosome-scale reference genome and RAD-based genetic map of yellow starthistle (Centaurea solstitialis) reveal putative structural variation and QTLs associated with invader traits.</title>
        <authorList>
            <person name="Reatini B."/>
            <person name="Cang F.A."/>
            <person name="Jiang Q."/>
            <person name="Mckibben M.T.W."/>
            <person name="Barker M.S."/>
            <person name="Rieseberg L.H."/>
            <person name="Dlugosch K.M."/>
        </authorList>
    </citation>
    <scope>NUCLEOTIDE SEQUENCE</scope>
    <source>
        <strain evidence="2">CAN-66</strain>
        <tissue evidence="2">Leaf</tissue>
    </source>
</reference>
<dbReference type="CDD" id="cd00590">
    <property type="entry name" value="RRM_SF"/>
    <property type="match status" value="1"/>
</dbReference>
<dbReference type="InterPro" id="IPR012677">
    <property type="entry name" value="Nucleotide-bd_a/b_plait_sf"/>
</dbReference>
<feature type="compositionally biased region" description="Basic and acidic residues" evidence="1">
    <location>
        <begin position="425"/>
        <end position="439"/>
    </location>
</feature>
<proteinExistence type="predicted"/>
<feature type="region of interest" description="Disordered" evidence="1">
    <location>
        <begin position="571"/>
        <end position="611"/>
    </location>
</feature>
<dbReference type="Proteomes" id="UP001172457">
    <property type="component" value="Chromosome 8"/>
</dbReference>
<evidence type="ECO:0000313" key="3">
    <source>
        <dbReference type="Proteomes" id="UP001172457"/>
    </source>
</evidence>
<feature type="compositionally biased region" description="Basic and acidic residues" evidence="1">
    <location>
        <begin position="151"/>
        <end position="168"/>
    </location>
</feature>
<feature type="compositionally biased region" description="Basic and acidic residues" evidence="1">
    <location>
        <begin position="192"/>
        <end position="204"/>
    </location>
</feature>
<dbReference type="SUPFAM" id="SSF54928">
    <property type="entry name" value="RNA-binding domain, RBD"/>
    <property type="match status" value="1"/>
</dbReference>
<dbReference type="GO" id="GO:0003676">
    <property type="term" value="F:nucleic acid binding"/>
    <property type="evidence" value="ECO:0007669"/>
    <property type="project" value="InterPro"/>
</dbReference>
<dbReference type="EMBL" id="JARYMX010000008">
    <property type="protein sequence ID" value="KAJ9538548.1"/>
    <property type="molecule type" value="Genomic_DNA"/>
</dbReference>
<evidence type="ECO:0000313" key="2">
    <source>
        <dbReference type="EMBL" id="KAJ9538548.1"/>
    </source>
</evidence>
<feature type="compositionally biased region" description="Acidic residues" evidence="1">
    <location>
        <begin position="399"/>
        <end position="424"/>
    </location>
</feature>